<protein>
    <submittedName>
        <fullName evidence="2">Uncharacterized protein</fullName>
    </submittedName>
</protein>
<feature type="compositionally biased region" description="Basic and acidic residues" evidence="1">
    <location>
        <begin position="572"/>
        <end position="581"/>
    </location>
</feature>
<feature type="region of interest" description="Disordered" evidence="1">
    <location>
        <begin position="572"/>
        <end position="605"/>
    </location>
</feature>
<feature type="compositionally biased region" description="Gly residues" evidence="1">
    <location>
        <begin position="320"/>
        <end position="334"/>
    </location>
</feature>
<gene>
    <name evidence="2" type="ORF">UO65_5068</name>
</gene>
<name>W7IH78_9PSEU</name>
<feature type="region of interest" description="Disordered" evidence="1">
    <location>
        <begin position="733"/>
        <end position="756"/>
    </location>
</feature>
<feature type="compositionally biased region" description="Basic and acidic residues" evidence="1">
    <location>
        <begin position="22"/>
        <end position="31"/>
    </location>
</feature>
<keyword evidence="3" id="KW-1185">Reference proteome</keyword>
<dbReference type="AlphaFoldDB" id="W7IH78"/>
<evidence type="ECO:0000313" key="2">
    <source>
        <dbReference type="EMBL" id="EWC59643.1"/>
    </source>
</evidence>
<dbReference type="EMBL" id="AYXG01000193">
    <property type="protein sequence ID" value="EWC59643.1"/>
    <property type="molecule type" value="Genomic_DNA"/>
</dbReference>
<dbReference type="Proteomes" id="UP000019277">
    <property type="component" value="Unassembled WGS sequence"/>
</dbReference>
<evidence type="ECO:0000313" key="3">
    <source>
        <dbReference type="Proteomes" id="UP000019277"/>
    </source>
</evidence>
<sequence>MPVDPPGWGGLPDVHPGPAVERPADGERADPDGQVAGGAGAQRGHGLQGAVEQARVQQVAARGLQLGHGLPTPDPQRPDDAQRGPVLQPGAAERRVERLDVDLARALPFGARLREGRARDDGAARERGAGTVDGERGTVEVDRDGSGGGVEVDRRHPAHVGHRDRCAEPGRQPRDLQQGDTGHPPLTGEQVVPRDGQQRVVGGELPHRACLGGHGRGGEGQVVRVVGDPVAAAVEDRGGEVDAAGGGGPAGGPVLALARDPLRFGAGGFAGAGEPDEGGGQFRLVRDGEGGAAGLGAAADLAGEGQVAQRRGAGGEEVGDGGGQRAQGRVGAGGQDERLRLPRGVGGDGGADVLLQDDVGVRPARPEGAHGRPPRTGGLPRLRRELRAEAGLRQVDLRVERGEVRRRNQGPVAELEQQLGQARHARGAFQVADVGLHRADGDGGPGAVGAGQGGQLDRVAEGGAGAVGLDVGDPGGVDAGAGEGVGDQGGLGVGVGDGVAGGLAARVECAALEDRPHRVPVGHRGRQRLEQHGAHTLAGDETVRRLVEHAAAVAGGEHVAGAEGGEVRRVGDQVDPARDGHPAVPPPQRLRRQVQGGERGRAGRVDGEAGAGEVEHVGHPVRHRPVRRVPGGEPALGPVLGGGQQPVAAVHQAREHAGGLLLGCLTQVPGRFQQLPAGLQEQPLLRVDVGGVARQDAEQARVELLDAVEEAAPAVVGGVRRAAGVEVLAPVPPGGGDLGDAAVPGGQVAPERVQVR</sequence>
<feature type="region of interest" description="Disordered" evidence="1">
    <location>
        <begin position="117"/>
        <end position="195"/>
    </location>
</feature>
<organism evidence="2 3">
    <name type="scientific">Actinokineospora spheciospongiae</name>
    <dbReference type="NCBI Taxonomy" id="909613"/>
    <lineage>
        <taxon>Bacteria</taxon>
        <taxon>Bacillati</taxon>
        <taxon>Actinomycetota</taxon>
        <taxon>Actinomycetes</taxon>
        <taxon>Pseudonocardiales</taxon>
        <taxon>Pseudonocardiaceae</taxon>
        <taxon>Actinokineospora</taxon>
    </lineage>
</organism>
<feature type="region of interest" description="Disordered" evidence="1">
    <location>
        <begin position="1"/>
        <end position="97"/>
    </location>
</feature>
<dbReference type="AntiFam" id="ANF00248">
    <property type="entry name" value="Shadow ORF (opposite ppsD)"/>
</dbReference>
<accession>W7IH78</accession>
<reference evidence="2 3" key="1">
    <citation type="journal article" date="2014" name="Genome Announc.">
        <title>Draft Genome Sequence of the Antitrypanosomally Active Sponge-Associated Bacterium Actinokineospora sp. Strain EG49.</title>
        <authorList>
            <person name="Harjes J."/>
            <person name="Ryu T."/>
            <person name="Abdelmohsen U.R."/>
            <person name="Moitinho-Silva L."/>
            <person name="Horn H."/>
            <person name="Ravasi T."/>
            <person name="Hentschel U."/>
        </authorList>
    </citation>
    <scope>NUCLEOTIDE SEQUENCE [LARGE SCALE GENOMIC DNA]</scope>
    <source>
        <strain evidence="2 3">EG49</strain>
    </source>
</reference>
<comment type="caution">
    <text evidence="2">The sequence shown here is derived from an EMBL/GenBank/DDBJ whole genome shotgun (WGS) entry which is preliminary data.</text>
</comment>
<evidence type="ECO:0000256" key="1">
    <source>
        <dbReference type="SAM" id="MobiDB-lite"/>
    </source>
</evidence>
<feature type="compositionally biased region" description="Gly residues" evidence="1">
    <location>
        <begin position="35"/>
        <end position="47"/>
    </location>
</feature>
<feature type="compositionally biased region" description="Basic and acidic residues" evidence="1">
    <location>
        <begin position="117"/>
        <end position="174"/>
    </location>
</feature>
<proteinExistence type="predicted"/>
<feature type="region of interest" description="Disordered" evidence="1">
    <location>
        <begin position="306"/>
        <end position="352"/>
    </location>
</feature>
<dbReference type="PATRIC" id="fig|909613.9.peg.5065"/>
<feature type="compositionally biased region" description="Low complexity" evidence="1">
    <location>
        <begin position="48"/>
        <end position="63"/>
    </location>
</feature>